<evidence type="ECO:0000256" key="2">
    <source>
        <dbReference type="ARBA" id="ARBA00022692"/>
    </source>
</evidence>
<dbReference type="PROSITE" id="PS51012">
    <property type="entry name" value="ABC_TM2"/>
    <property type="match status" value="1"/>
</dbReference>
<evidence type="ECO:0000313" key="8">
    <source>
        <dbReference type="Proteomes" id="UP000246278"/>
    </source>
</evidence>
<keyword evidence="2 5" id="KW-0812">Transmembrane</keyword>
<evidence type="ECO:0000259" key="6">
    <source>
        <dbReference type="PROSITE" id="PS51012"/>
    </source>
</evidence>
<comment type="similarity">
    <text evidence="5">Belongs to the ABC-2 integral membrane protein family.</text>
</comment>
<keyword evidence="3 5" id="KW-1133">Transmembrane helix</keyword>
<feature type="transmembrane region" description="Helical" evidence="5">
    <location>
        <begin position="232"/>
        <end position="250"/>
    </location>
</feature>
<evidence type="ECO:0000256" key="5">
    <source>
        <dbReference type="RuleBase" id="RU361157"/>
    </source>
</evidence>
<keyword evidence="5" id="KW-1003">Cell membrane</keyword>
<keyword evidence="8" id="KW-1185">Reference proteome</keyword>
<keyword evidence="5" id="KW-0813">Transport</keyword>
<dbReference type="PIRSF" id="PIRSF006648">
    <property type="entry name" value="DrrB"/>
    <property type="match status" value="1"/>
</dbReference>
<keyword evidence="4 5" id="KW-0472">Membrane</keyword>
<dbReference type="GO" id="GO:0043190">
    <property type="term" value="C:ATP-binding cassette (ABC) transporter complex"/>
    <property type="evidence" value="ECO:0007669"/>
    <property type="project" value="InterPro"/>
</dbReference>
<proteinExistence type="inferred from homology"/>
<evidence type="ECO:0000256" key="4">
    <source>
        <dbReference type="ARBA" id="ARBA00023136"/>
    </source>
</evidence>
<evidence type="ECO:0000313" key="7">
    <source>
        <dbReference type="EMBL" id="PWW82439.1"/>
    </source>
</evidence>
<dbReference type="GO" id="GO:0140359">
    <property type="term" value="F:ABC-type transporter activity"/>
    <property type="evidence" value="ECO:0007669"/>
    <property type="project" value="InterPro"/>
</dbReference>
<dbReference type="EMBL" id="PDNZ01000003">
    <property type="protein sequence ID" value="PWW82439.1"/>
    <property type="molecule type" value="Genomic_DNA"/>
</dbReference>
<feature type="domain" description="ABC transmembrane type-2" evidence="6">
    <location>
        <begin position="25"/>
        <end position="253"/>
    </location>
</feature>
<dbReference type="Proteomes" id="UP000246278">
    <property type="component" value="Unassembled WGS sequence"/>
</dbReference>
<evidence type="ECO:0000256" key="3">
    <source>
        <dbReference type="ARBA" id="ARBA00022989"/>
    </source>
</evidence>
<dbReference type="PRINTS" id="PR00164">
    <property type="entry name" value="ABC2TRNSPORT"/>
</dbReference>
<comment type="caution">
    <text evidence="7">The sequence shown here is derived from an EMBL/GenBank/DDBJ whole genome shotgun (WGS) entry which is preliminary data.</text>
</comment>
<protein>
    <recommendedName>
        <fullName evidence="5">Transport permease protein</fullName>
    </recommendedName>
</protein>
<comment type="subcellular location">
    <subcellularLocation>
        <location evidence="5">Cell membrane</location>
        <topology evidence="5">Multi-pass membrane protein</topology>
    </subcellularLocation>
    <subcellularLocation>
        <location evidence="1">Membrane</location>
        <topology evidence="1">Multi-pass membrane protein</topology>
    </subcellularLocation>
</comment>
<evidence type="ECO:0000256" key="1">
    <source>
        <dbReference type="ARBA" id="ARBA00004141"/>
    </source>
</evidence>
<reference evidence="8" key="1">
    <citation type="submission" date="2017-10" db="EMBL/GenBank/DDBJ databases">
        <authorList>
            <person name="Gaisin V.A."/>
            <person name="Rysina M.S."/>
            <person name="Grouzdev D.S."/>
        </authorList>
    </citation>
    <scope>NUCLEOTIDE SEQUENCE [LARGE SCALE GENOMIC DNA]</scope>
    <source>
        <strain evidence="8">V1</strain>
    </source>
</reference>
<feature type="transmembrane region" description="Helical" evidence="5">
    <location>
        <begin position="178"/>
        <end position="194"/>
    </location>
</feature>
<dbReference type="InterPro" id="IPR000412">
    <property type="entry name" value="ABC_2_transport"/>
</dbReference>
<feature type="transmembrane region" description="Helical" evidence="5">
    <location>
        <begin position="35"/>
        <end position="51"/>
    </location>
</feature>
<dbReference type="OrthoDB" id="111284at2"/>
<dbReference type="InterPro" id="IPR013525">
    <property type="entry name" value="ABC2_TM"/>
</dbReference>
<dbReference type="Pfam" id="PF01061">
    <property type="entry name" value="ABC2_membrane"/>
    <property type="match status" value="1"/>
</dbReference>
<organism evidence="7 8">
    <name type="scientific">Prosthecochloris marina</name>
    <dbReference type="NCBI Taxonomy" id="2017681"/>
    <lineage>
        <taxon>Bacteria</taxon>
        <taxon>Pseudomonadati</taxon>
        <taxon>Chlorobiota</taxon>
        <taxon>Chlorobiia</taxon>
        <taxon>Chlorobiales</taxon>
        <taxon>Chlorobiaceae</taxon>
        <taxon>Prosthecochloris</taxon>
    </lineage>
</organism>
<dbReference type="AlphaFoldDB" id="A0A317T6U8"/>
<dbReference type="InterPro" id="IPR051784">
    <property type="entry name" value="Nod_factor_ABC_transporter"/>
</dbReference>
<sequence>MVVRGENDRKGKLLTAFMSILMKDMRAYYLKPPNISWGLLFPLVWTGMFFVKSGMGSENILSLLPGMVSISILFGTTSMLAVTVTFERKAKAFERLLLAPIPLGLLMLSKTSGAILFGILNAFVPFIIGFVLVTDFSAFVWGAIVPAVILIAVVSTFLAMFIAVSVSEVFEAQTFSNFFRFPMMFLCGLFFPISELPDFLQPLSFLLPLTYGADILHGAIAGNNMMPLSFDFLMMFLFILLLFVLALRNIHRRWVM</sequence>
<feature type="transmembrane region" description="Helical" evidence="5">
    <location>
        <begin position="115"/>
        <end position="133"/>
    </location>
</feature>
<feature type="transmembrane region" description="Helical" evidence="5">
    <location>
        <begin position="139"/>
        <end position="166"/>
    </location>
</feature>
<dbReference type="PANTHER" id="PTHR43229:SF2">
    <property type="entry name" value="NODULATION PROTEIN J"/>
    <property type="match status" value="1"/>
</dbReference>
<gene>
    <name evidence="7" type="ORF">CR164_05435</name>
</gene>
<accession>A0A317T6U8</accession>
<feature type="transmembrane region" description="Helical" evidence="5">
    <location>
        <begin position="63"/>
        <end position="86"/>
    </location>
</feature>
<name>A0A317T6U8_9CHLB</name>
<dbReference type="PANTHER" id="PTHR43229">
    <property type="entry name" value="NODULATION PROTEIN J"/>
    <property type="match status" value="1"/>
</dbReference>
<dbReference type="InterPro" id="IPR047817">
    <property type="entry name" value="ABC2_TM_bact-type"/>
</dbReference>
<dbReference type="RefSeq" id="WP_110022912.1">
    <property type="nucleotide sequence ID" value="NZ_PDNZ01000003.1"/>
</dbReference>